<dbReference type="Proteomes" id="UP000785679">
    <property type="component" value="Unassembled WGS sequence"/>
</dbReference>
<dbReference type="AlphaFoldDB" id="A0A8J8NBB3"/>
<name>A0A8J8NBB3_HALGN</name>
<gene>
    <name evidence="1" type="ORF">FGO68_gene8090</name>
</gene>
<proteinExistence type="predicted"/>
<organism evidence="1 2">
    <name type="scientific">Halteria grandinella</name>
    <dbReference type="NCBI Taxonomy" id="5974"/>
    <lineage>
        <taxon>Eukaryota</taxon>
        <taxon>Sar</taxon>
        <taxon>Alveolata</taxon>
        <taxon>Ciliophora</taxon>
        <taxon>Intramacronucleata</taxon>
        <taxon>Spirotrichea</taxon>
        <taxon>Stichotrichia</taxon>
        <taxon>Sporadotrichida</taxon>
        <taxon>Halteriidae</taxon>
        <taxon>Halteria</taxon>
    </lineage>
</organism>
<comment type="caution">
    <text evidence="1">The sequence shown here is derived from an EMBL/GenBank/DDBJ whole genome shotgun (WGS) entry which is preliminary data.</text>
</comment>
<dbReference type="EMBL" id="RRYP01028469">
    <property type="protein sequence ID" value="TNV71743.1"/>
    <property type="molecule type" value="Genomic_DNA"/>
</dbReference>
<evidence type="ECO:0000313" key="1">
    <source>
        <dbReference type="EMBL" id="TNV71743.1"/>
    </source>
</evidence>
<reference evidence="1" key="1">
    <citation type="submission" date="2019-06" db="EMBL/GenBank/DDBJ databases">
        <authorList>
            <person name="Zheng W."/>
        </authorList>
    </citation>
    <scope>NUCLEOTIDE SEQUENCE</scope>
    <source>
        <strain evidence="1">QDHG01</strain>
    </source>
</reference>
<evidence type="ECO:0000313" key="2">
    <source>
        <dbReference type="Proteomes" id="UP000785679"/>
    </source>
</evidence>
<accession>A0A8J8NBB3</accession>
<sequence length="113" mass="13081">MDLASFLCSLMIDESDLQDIKYNEKGQLTEQYVKELIKGYALQAKSVEIQEETNLDQSLHDNMKSLMLLNNYLGAVWALQAFEESDFTKGKEEVFNWKLAQARVDLNKHLAKY</sequence>
<protein>
    <submittedName>
        <fullName evidence="1">Uncharacterized protein</fullName>
    </submittedName>
</protein>
<keyword evidence="2" id="KW-1185">Reference proteome</keyword>